<dbReference type="PANTHER" id="PTHR46443">
    <property type="entry name" value="FCS-LIKE ZINC FINGER 8"/>
    <property type="match status" value="1"/>
</dbReference>
<comment type="similarity">
    <text evidence="1">Belongs to the FLZ family.</text>
</comment>
<organism evidence="6 7">
    <name type="scientific">Hibiscus trionum</name>
    <name type="common">Flower of an hour</name>
    <dbReference type="NCBI Taxonomy" id="183268"/>
    <lineage>
        <taxon>Eukaryota</taxon>
        <taxon>Viridiplantae</taxon>
        <taxon>Streptophyta</taxon>
        <taxon>Embryophyta</taxon>
        <taxon>Tracheophyta</taxon>
        <taxon>Spermatophyta</taxon>
        <taxon>Magnoliopsida</taxon>
        <taxon>eudicotyledons</taxon>
        <taxon>Gunneridae</taxon>
        <taxon>Pentapetalae</taxon>
        <taxon>rosids</taxon>
        <taxon>malvids</taxon>
        <taxon>Malvales</taxon>
        <taxon>Malvaceae</taxon>
        <taxon>Malvoideae</taxon>
        <taxon>Hibiscus</taxon>
    </lineage>
</organism>
<dbReference type="Proteomes" id="UP001165190">
    <property type="component" value="Unassembled WGS sequence"/>
</dbReference>
<evidence type="ECO:0000256" key="4">
    <source>
        <dbReference type="PROSITE-ProRule" id="PRU01131"/>
    </source>
</evidence>
<dbReference type="AlphaFoldDB" id="A0A9W7MKR0"/>
<accession>A0A9W7MKR0</accession>
<keyword evidence="3" id="KW-0862">Zinc</keyword>
<proteinExistence type="inferred from homology"/>
<feature type="domain" description="FLZ-type" evidence="5">
    <location>
        <begin position="150"/>
        <end position="194"/>
    </location>
</feature>
<keyword evidence="3" id="KW-0863">Zinc-finger</keyword>
<dbReference type="PANTHER" id="PTHR46443:SF3">
    <property type="entry name" value="PROTEIN MARD1"/>
    <property type="match status" value="1"/>
</dbReference>
<dbReference type="InterPro" id="IPR007650">
    <property type="entry name" value="Zf-FLZ_dom"/>
</dbReference>
<dbReference type="Pfam" id="PF04570">
    <property type="entry name" value="zf-FLZ"/>
    <property type="match status" value="1"/>
</dbReference>
<evidence type="ECO:0000259" key="5">
    <source>
        <dbReference type="PROSITE" id="PS51795"/>
    </source>
</evidence>
<dbReference type="OrthoDB" id="1902692at2759"/>
<feature type="zinc finger region" description="FLZ-type" evidence="4">
    <location>
        <begin position="150"/>
        <end position="194"/>
    </location>
</feature>
<dbReference type="EMBL" id="BSYR01000035">
    <property type="protein sequence ID" value="GMJ01151.1"/>
    <property type="molecule type" value="Genomic_DNA"/>
</dbReference>
<reference evidence="6" key="1">
    <citation type="submission" date="2023-05" db="EMBL/GenBank/DDBJ databases">
        <title>Genome and transcriptome analyses reveal genes involved in the formation of fine ridges on petal epidermal cells in Hibiscus trionum.</title>
        <authorList>
            <person name="Koshimizu S."/>
            <person name="Masuda S."/>
            <person name="Ishii T."/>
            <person name="Shirasu K."/>
            <person name="Hoshino A."/>
            <person name="Arita M."/>
        </authorList>
    </citation>
    <scope>NUCLEOTIDE SEQUENCE</scope>
    <source>
        <strain evidence="6">Hamamatsu line</strain>
    </source>
</reference>
<keyword evidence="7" id="KW-1185">Reference proteome</keyword>
<evidence type="ECO:0000313" key="7">
    <source>
        <dbReference type="Proteomes" id="UP001165190"/>
    </source>
</evidence>
<dbReference type="InterPro" id="IPR044593">
    <property type="entry name" value="FLZ8/MARD1"/>
</dbReference>
<evidence type="ECO:0000313" key="6">
    <source>
        <dbReference type="EMBL" id="GMJ01151.1"/>
    </source>
</evidence>
<protein>
    <submittedName>
        <fullName evidence="6">MEDIATOR OF ABA-REGULATED DORMANCY 1</fullName>
    </submittedName>
</protein>
<evidence type="ECO:0000256" key="1">
    <source>
        <dbReference type="ARBA" id="ARBA00009374"/>
    </source>
</evidence>
<dbReference type="GO" id="GO:0008270">
    <property type="term" value="F:zinc ion binding"/>
    <property type="evidence" value="ECO:0007669"/>
    <property type="project" value="UniProtKB-KW"/>
</dbReference>
<evidence type="ECO:0000256" key="3">
    <source>
        <dbReference type="ARBA" id="ARBA00022771"/>
    </source>
</evidence>
<dbReference type="PROSITE" id="PS51795">
    <property type="entry name" value="ZF_FLZ"/>
    <property type="match status" value="1"/>
</dbReference>
<name>A0A9W7MKR0_HIBTR</name>
<keyword evidence="2" id="KW-0479">Metal-binding</keyword>
<evidence type="ECO:0000256" key="2">
    <source>
        <dbReference type="ARBA" id="ARBA00022723"/>
    </source>
</evidence>
<sequence>MLRDKFRAVTSKQALMAESVKSPTSILDNKPLFFPVGYNPFCFHSNQPKSPKRLEPKGIGLAIVDKNNSCLETSNKVVFGTKLRVEIPSKDSCPRGRGCVPITEMELSEDYTCVKSHGANPKTTHIYDNCVVKSCCSGLEEAECGGKSDDFLSFCHTCRKNLEQKIDIYIYRGERGFCSQECRYQEMILHGQENY</sequence>
<comment type="caution">
    <text evidence="6">The sequence shown here is derived from an EMBL/GenBank/DDBJ whole genome shotgun (WGS) entry which is preliminary data.</text>
</comment>
<gene>
    <name evidence="6" type="ORF">HRI_003784300</name>
</gene>